<dbReference type="RefSeq" id="WP_317832949.1">
    <property type="nucleotide sequence ID" value="NZ_CP136920.1"/>
</dbReference>
<evidence type="ECO:0000256" key="1">
    <source>
        <dbReference type="SAM" id="SignalP"/>
    </source>
</evidence>
<feature type="signal peptide" evidence="1">
    <location>
        <begin position="1"/>
        <end position="18"/>
    </location>
</feature>
<dbReference type="Proteomes" id="UP001304300">
    <property type="component" value="Chromosome"/>
</dbReference>
<protein>
    <submittedName>
        <fullName evidence="2">Uncharacterized protein</fullName>
    </submittedName>
</protein>
<reference evidence="2 3" key="1">
    <citation type="submission" date="2023-10" db="EMBL/GenBank/DDBJ databases">
        <title>Rubellicoccus peritrichatus gen. nov., sp. nov., isolated from an algae of coral reef tank.</title>
        <authorList>
            <person name="Luo J."/>
        </authorList>
    </citation>
    <scope>NUCLEOTIDE SEQUENCE [LARGE SCALE GENOMIC DNA]</scope>
    <source>
        <strain evidence="2 3">CR14</strain>
    </source>
</reference>
<evidence type="ECO:0000313" key="3">
    <source>
        <dbReference type="Proteomes" id="UP001304300"/>
    </source>
</evidence>
<organism evidence="2 3">
    <name type="scientific">Rubellicoccus peritrichatus</name>
    <dbReference type="NCBI Taxonomy" id="3080537"/>
    <lineage>
        <taxon>Bacteria</taxon>
        <taxon>Pseudomonadati</taxon>
        <taxon>Verrucomicrobiota</taxon>
        <taxon>Opitutia</taxon>
        <taxon>Puniceicoccales</taxon>
        <taxon>Cerasicoccaceae</taxon>
        <taxon>Rubellicoccus</taxon>
    </lineage>
</organism>
<feature type="chain" id="PRO_5042984094" evidence="1">
    <location>
        <begin position="19"/>
        <end position="515"/>
    </location>
</feature>
<dbReference type="EMBL" id="CP136920">
    <property type="protein sequence ID" value="WOO40762.1"/>
    <property type="molecule type" value="Genomic_DNA"/>
</dbReference>
<name>A0AAQ3LAQ6_9BACT</name>
<keyword evidence="1" id="KW-0732">Signal</keyword>
<gene>
    <name evidence="2" type="ORF">RZN69_19235</name>
</gene>
<dbReference type="KEGG" id="puo:RZN69_19235"/>
<sequence>MKFFILLAVLFSSQLSFALTPEEAVAKALDGPLKGYQFNKRLAAPTLSEHVLLFSRDKFKDNRVVVWTENPGDRFAAVSTSPMAFRVLDVDGKELETISTNTFSLIIKLDRQPRILVPERENDYLMIAAAAERVKSPITVKGPKTLDLKCDFINPLDQDIFFTVEEPATKVVLKPGGQYTVKKEINVGRPWLPFIVPVEGNGIVQQVVVQVENPLKLGIWPEFSKSITLRLDNPAGSPFRGEAEITLVAPDGQEFEPFNFDIAMTAGEKEKTIRVPLNFDGILPYPAKIAIKQRSRLEMGKVFTLTESLPTQFSPLAAFVSDDPVSQPKGYEGRSQGKSYWQFTAGRPAEGIPNETTGTGILVYSFQQGGIGIKIRPEEGNGQNIIGKPAAYGVWVFSDKSLNFVTCGIRDATGRVFQPDPVLLDWSGWRYLRFEWPSAMQPPLVWDSVVEILYEEAAGSANGAIYINNPALVYEFDQVEQVEQTEVQASVDEPLIIDRRGDAPIAVPVVPPTTN</sequence>
<proteinExistence type="predicted"/>
<evidence type="ECO:0000313" key="2">
    <source>
        <dbReference type="EMBL" id="WOO40762.1"/>
    </source>
</evidence>
<dbReference type="AlphaFoldDB" id="A0AAQ3LAQ6"/>
<keyword evidence="3" id="KW-1185">Reference proteome</keyword>
<accession>A0AAQ3LAQ6</accession>